<organism evidence="2 3">
    <name type="scientific">Kouleothrix aurantiaca</name>
    <dbReference type="NCBI Taxonomy" id="186479"/>
    <lineage>
        <taxon>Bacteria</taxon>
        <taxon>Bacillati</taxon>
        <taxon>Chloroflexota</taxon>
        <taxon>Chloroflexia</taxon>
        <taxon>Chloroflexales</taxon>
        <taxon>Roseiflexineae</taxon>
        <taxon>Roseiflexaceae</taxon>
        <taxon>Kouleothrix</taxon>
    </lineage>
</organism>
<name>A0A0P9DGU7_9CHLR</name>
<accession>A0A0P9DGU7</accession>
<feature type="domain" description="N-acetyltransferase" evidence="1">
    <location>
        <begin position="10"/>
        <end position="171"/>
    </location>
</feature>
<dbReference type="Proteomes" id="UP000050509">
    <property type="component" value="Unassembled WGS sequence"/>
</dbReference>
<proteinExistence type="predicted"/>
<dbReference type="Gene3D" id="3.40.630.30">
    <property type="match status" value="1"/>
</dbReference>
<evidence type="ECO:0000313" key="2">
    <source>
        <dbReference type="EMBL" id="KPV52595.1"/>
    </source>
</evidence>
<dbReference type="InterPro" id="IPR051531">
    <property type="entry name" value="N-acetyltransferase"/>
</dbReference>
<protein>
    <recommendedName>
        <fullName evidence="1">N-acetyltransferase domain-containing protein</fullName>
    </recommendedName>
</protein>
<dbReference type="InterPro" id="IPR000182">
    <property type="entry name" value="GNAT_dom"/>
</dbReference>
<dbReference type="Pfam" id="PF13302">
    <property type="entry name" value="Acetyltransf_3"/>
    <property type="match status" value="1"/>
</dbReference>
<dbReference type="InterPro" id="IPR016181">
    <property type="entry name" value="Acyl_CoA_acyltransferase"/>
</dbReference>
<comment type="caution">
    <text evidence="2">The sequence shown here is derived from an EMBL/GenBank/DDBJ whole genome shotgun (WGS) entry which is preliminary data.</text>
</comment>
<sequence>MPVVIETPRLTLREYQPGDHVALHTILSDATTMQFWPAPFSPAQTEAWIARQIASYAAHGLGHWAVFSRASGALIGDAGLMHSEVNGRDEIDLGYIFHHPHWRQGYALEAARAALDFARTQPGITRVVANMAHDHHRSRRVAEKLGLRYEGDYINTRNRNFRTLLYALDLSVSDSSG</sequence>
<dbReference type="PANTHER" id="PTHR43792">
    <property type="entry name" value="GNAT FAMILY, PUTATIVE (AFU_ORTHOLOGUE AFUA_3G00765)-RELATED-RELATED"/>
    <property type="match status" value="1"/>
</dbReference>
<evidence type="ECO:0000259" key="1">
    <source>
        <dbReference type="PROSITE" id="PS51186"/>
    </source>
</evidence>
<dbReference type="EMBL" id="LJCR01000492">
    <property type="protein sequence ID" value="KPV52595.1"/>
    <property type="molecule type" value="Genomic_DNA"/>
</dbReference>
<evidence type="ECO:0000313" key="3">
    <source>
        <dbReference type="Proteomes" id="UP000050509"/>
    </source>
</evidence>
<gene>
    <name evidence="2" type="ORF">SE17_14540</name>
</gene>
<dbReference type="GO" id="GO:0016747">
    <property type="term" value="F:acyltransferase activity, transferring groups other than amino-acyl groups"/>
    <property type="evidence" value="ECO:0007669"/>
    <property type="project" value="InterPro"/>
</dbReference>
<reference evidence="2 3" key="1">
    <citation type="submission" date="2015-09" db="EMBL/GenBank/DDBJ databases">
        <title>Draft genome sequence of Kouleothrix aurantiaca JCM 19913.</title>
        <authorList>
            <person name="Hemp J."/>
        </authorList>
    </citation>
    <scope>NUCLEOTIDE SEQUENCE [LARGE SCALE GENOMIC DNA]</scope>
    <source>
        <strain evidence="2 3">COM-B</strain>
    </source>
</reference>
<dbReference type="PROSITE" id="PS51186">
    <property type="entry name" value="GNAT"/>
    <property type="match status" value="1"/>
</dbReference>
<dbReference type="AlphaFoldDB" id="A0A0P9DGU7"/>
<dbReference type="SUPFAM" id="SSF55729">
    <property type="entry name" value="Acyl-CoA N-acyltransferases (Nat)"/>
    <property type="match status" value="1"/>
</dbReference>
<keyword evidence="3" id="KW-1185">Reference proteome</keyword>
<dbReference type="PANTHER" id="PTHR43792:SF1">
    <property type="entry name" value="N-ACETYLTRANSFERASE DOMAIN-CONTAINING PROTEIN"/>
    <property type="match status" value="1"/>
</dbReference>